<accession>A0ABY2VRM9</accession>
<dbReference type="Proteomes" id="UP000307164">
    <property type="component" value="Unassembled WGS sequence"/>
</dbReference>
<keyword evidence="2" id="KW-1185">Reference proteome</keyword>
<organism evidence="1 2">
    <name type="scientific">Pseudoalteromonas aurantia</name>
    <dbReference type="NCBI Taxonomy" id="43654"/>
    <lineage>
        <taxon>Bacteria</taxon>
        <taxon>Pseudomonadati</taxon>
        <taxon>Pseudomonadota</taxon>
        <taxon>Gammaproteobacteria</taxon>
        <taxon>Alteromonadales</taxon>
        <taxon>Pseudoalteromonadaceae</taxon>
        <taxon>Pseudoalteromonas</taxon>
    </lineage>
</organism>
<reference evidence="1 2" key="1">
    <citation type="submission" date="2018-01" db="EMBL/GenBank/DDBJ databases">
        <authorList>
            <person name="Paulsen S."/>
            <person name="Gram L.K."/>
        </authorList>
    </citation>
    <scope>NUCLEOTIDE SEQUENCE [LARGE SCALE GENOMIC DNA]</scope>
    <source>
        <strain evidence="1 2">S3895</strain>
    </source>
</reference>
<evidence type="ECO:0000313" key="2">
    <source>
        <dbReference type="Proteomes" id="UP000307164"/>
    </source>
</evidence>
<evidence type="ECO:0000313" key="1">
    <source>
        <dbReference type="EMBL" id="TMO66821.1"/>
    </source>
</evidence>
<comment type="caution">
    <text evidence="1">The sequence shown here is derived from an EMBL/GenBank/DDBJ whole genome shotgun (WGS) entry which is preliminary data.</text>
</comment>
<sequence>WLNQKSTQKKYLLQQIAALQVYIGYAKKGYTVVTSGINTIRNIKNGDLNLHRDFFNRLKNVNPAIRRYAKVADIIAYQVKIIKQTKMTLQQIKETKQFTET</sequence>
<protein>
    <submittedName>
        <fullName evidence="1">Uncharacterized protein</fullName>
    </submittedName>
</protein>
<dbReference type="EMBL" id="PNBW01000318">
    <property type="protein sequence ID" value="TMO66821.1"/>
    <property type="molecule type" value="Genomic_DNA"/>
</dbReference>
<feature type="non-terminal residue" evidence="1">
    <location>
        <position position="1"/>
    </location>
</feature>
<feature type="non-terminal residue" evidence="1">
    <location>
        <position position="101"/>
    </location>
</feature>
<reference evidence="2" key="2">
    <citation type="submission" date="2019-06" db="EMBL/GenBank/DDBJ databases">
        <title>Co-occurence of chitin degradation, pigmentation and bioactivity in marine Pseudoalteromonas.</title>
        <authorList>
            <person name="Sonnenschein E.C."/>
            <person name="Bech P.K."/>
        </authorList>
    </citation>
    <scope>NUCLEOTIDE SEQUENCE [LARGE SCALE GENOMIC DNA]</scope>
    <source>
        <strain evidence="2">S3895</strain>
    </source>
</reference>
<name>A0ABY2VRM9_9GAMM</name>
<proteinExistence type="predicted"/>
<gene>
    <name evidence="1" type="ORF">CWC20_21665</name>
</gene>